<organism evidence="2 3">
    <name type="scientific">Mobilicoccus caccae</name>
    <dbReference type="NCBI Taxonomy" id="1859295"/>
    <lineage>
        <taxon>Bacteria</taxon>
        <taxon>Bacillati</taxon>
        <taxon>Actinomycetota</taxon>
        <taxon>Actinomycetes</taxon>
        <taxon>Micrococcales</taxon>
        <taxon>Dermatophilaceae</taxon>
        <taxon>Mobilicoccus</taxon>
    </lineage>
</organism>
<dbReference type="NCBIfam" id="TIGR01891">
    <property type="entry name" value="amidohydrolases"/>
    <property type="match status" value="1"/>
</dbReference>
<dbReference type="InterPro" id="IPR017439">
    <property type="entry name" value="Amidohydrolase"/>
</dbReference>
<evidence type="ECO:0000259" key="1">
    <source>
        <dbReference type="Pfam" id="PF07687"/>
    </source>
</evidence>
<name>A0ABQ6IR50_9MICO</name>
<proteinExistence type="predicted"/>
<dbReference type="EMBL" id="BSUO01000001">
    <property type="protein sequence ID" value="GMA40405.1"/>
    <property type="molecule type" value="Genomic_DNA"/>
</dbReference>
<dbReference type="Pfam" id="PF01546">
    <property type="entry name" value="Peptidase_M20"/>
    <property type="match status" value="1"/>
</dbReference>
<dbReference type="InterPro" id="IPR011650">
    <property type="entry name" value="Peptidase_M20_dimer"/>
</dbReference>
<dbReference type="PANTHER" id="PTHR11014">
    <property type="entry name" value="PEPTIDASE M20 FAMILY MEMBER"/>
    <property type="match status" value="1"/>
</dbReference>
<dbReference type="SUPFAM" id="SSF53187">
    <property type="entry name" value="Zn-dependent exopeptidases"/>
    <property type="match status" value="1"/>
</dbReference>
<evidence type="ECO:0000313" key="2">
    <source>
        <dbReference type="EMBL" id="GMA40405.1"/>
    </source>
</evidence>
<comment type="caution">
    <text evidence="2">The sequence shown here is derived from an EMBL/GenBank/DDBJ whole genome shotgun (WGS) entry which is preliminary data.</text>
</comment>
<reference evidence="3" key="1">
    <citation type="journal article" date="2019" name="Int. J. Syst. Evol. Microbiol.">
        <title>The Global Catalogue of Microorganisms (GCM) 10K type strain sequencing project: providing services to taxonomists for standard genome sequencing and annotation.</title>
        <authorList>
            <consortium name="The Broad Institute Genomics Platform"/>
            <consortium name="The Broad Institute Genome Sequencing Center for Infectious Disease"/>
            <person name="Wu L."/>
            <person name="Ma J."/>
        </authorList>
    </citation>
    <scope>NUCLEOTIDE SEQUENCE [LARGE SCALE GENOMIC DNA]</scope>
    <source>
        <strain evidence="3">NBRC 113072</strain>
    </source>
</reference>
<evidence type="ECO:0000313" key="3">
    <source>
        <dbReference type="Proteomes" id="UP001157126"/>
    </source>
</evidence>
<dbReference type="InterPro" id="IPR036264">
    <property type="entry name" value="Bact_exopeptidase_dim_dom"/>
</dbReference>
<sequence>MHGCGHDTHTAVGLALARLLVEQRQDWSGTVVLVFQPGEEIGAGAKAMVEDGLWDRAPRPEVVYGQHVMPGLAGTVSVPIGTALSMADSWKVTLHGRQAHGSQPHVSIDPIVLGAHVVTRLQSVVSRSVDPREMAVLTVGTFHAGFKENIIPNSAELALNVRTFAPEVRETVLAGIRRVIDGEVLASGAPKADIEELSRFPACVNDEEESRRVLEVLRAELGEENADVGRPESGSEDFGHLAAALGVPSVFWFYGGYPAEVLDSGEPVPGNHHPAFAPVADPTLQVGLRAAASVVLSRLGAR</sequence>
<dbReference type="Pfam" id="PF07687">
    <property type="entry name" value="M20_dimer"/>
    <property type="match status" value="1"/>
</dbReference>
<dbReference type="SUPFAM" id="SSF55031">
    <property type="entry name" value="Bacterial exopeptidase dimerisation domain"/>
    <property type="match status" value="1"/>
</dbReference>
<accession>A0ABQ6IR50</accession>
<dbReference type="PANTHER" id="PTHR11014:SF63">
    <property type="entry name" value="METALLOPEPTIDASE, PUTATIVE (AFU_ORTHOLOGUE AFUA_6G09600)-RELATED"/>
    <property type="match status" value="1"/>
</dbReference>
<gene>
    <name evidence="2" type="ORF">GCM10025883_24500</name>
</gene>
<dbReference type="Proteomes" id="UP001157126">
    <property type="component" value="Unassembled WGS sequence"/>
</dbReference>
<protein>
    <recommendedName>
        <fullName evidence="1">Peptidase M20 dimerisation domain-containing protein</fullName>
    </recommendedName>
</protein>
<dbReference type="Gene3D" id="3.40.630.10">
    <property type="entry name" value="Zn peptidases"/>
    <property type="match status" value="2"/>
</dbReference>
<dbReference type="InterPro" id="IPR002933">
    <property type="entry name" value="Peptidase_M20"/>
</dbReference>
<keyword evidence="3" id="KW-1185">Reference proteome</keyword>
<feature type="domain" description="Peptidase M20 dimerisation" evidence="1">
    <location>
        <begin position="86"/>
        <end position="181"/>
    </location>
</feature>